<dbReference type="InterPro" id="IPR046796">
    <property type="entry name" value="Transposase_32_dom"/>
</dbReference>
<evidence type="ECO:0000313" key="3">
    <source>
        <dbReference type="EMBL" id="KEH29167.1"/>
    </source>
</evidence>
<proteinExistence type="predicted"/>
<dbReference type="Pfam" id="PF20167">
    <property type="entry name" value="Transposase_32"/>
    <property type="match status" value="1"/>
</dbReference>
<dbReference type="EnsemblPlants" id="KEH29167">
    <property type="protein sequence ID" value="KEH29167"/>
    <property type="gene ID" value="MTR_4g027155"/>
</dbReference>
<dbReference type="Proteomes" id="UP000002051">
    <property type="component" value="Chromosome 4"/>
</dbReference>
<name>A0A072UHK3_MEDTR</name>
<protein>
    <recommendedName>
        <fullName evidence="2">Putative plant transposon protein domain-containing protein</fullName>
    </recommendedName>
</protein>
<accession>A0A072UHK3</accession>
<reference evidence="3 5" key="1">
    <citation type="journal article" date="2011" name="Nature">
        <title>The Medicago genome provides insight into the evolution of rhizobial symbioses.</title>
        <authorList>
            <person name="Young N.D."/>
            <person name="Debelle F."/>
            <person name="Oldroyd G.E."/>
            <person name="Geurts R."/>
            <person name="Cannon S.B."/>
            <person name="Udvardi M.K."/>
            <person name="Benedito V.A."/>
            <person name="Mayer K.F."/>
            <person name="Gouzy J."/>
            <person name="Schoof H."/>
            <person name="Van de Peer Y."/>
            <person name="Proost S."/>
            <person name="Cook D.R."/>
            <person name="Meyers B.C."/>
            <person name="Spannagl M."/>
            <person name="Cheung F."/>
            <person name="De Mita S."/>
            <person name="Krishnakumar V."/>
            <person name="Gundlach H."/>
            <person name="Zhou S."/>
            <person name="Mudge J."/>
            <person name="Bharti A.K."/>
            <person name="Murray J.D."/>
            <person name="Naoumkina M.A."/>
            <person name="Rosen B."/>
            <person name="Silverstein K.A."/>
            <person name="Tang H."/>
            <person name="Rombauts S."/>
            <person name="Zhao P.X."/>
            <person name="Zhou P."/>
            <person name="Barbe V."/>
            <person name="Bardou P."/>
            <person name="Bechner M."/>
            <person name="Bellec A."/>
            <person name="Berger A."/>
            <person name="Berges H."/>
            <person name="Bidwell S."/>
            <person name="Bisseling T."/>
            <person name="Choisne N."/>
            <person name="Couloux A."/>
            <person name="Denny R."/>
            <person name="Deshpande S."/>
            <person name="Dai X."/>
            <person name="Doyle J.J."/>
            <person name="Dudez A.M."/>
            <person name="Farmer A.D."/>
            <person name="Fouteau S."/>
            <person name="Franken C."/>
            <person name="Gibelin C."/>
            <person name="Gish J."/>
            <person name="Goldstein S."/>
            <person name="Gonzalez A.J."/>
            <person name="Green P.J."/>
            <person name="Hallab A."/>
            <person name="Hartog M."/>
            <person name="Hua A."/>
            <person name="Humphray S.J."/>
            <person name="Jeong D.H."/>
            <person name="Jing Y."/>
            <person name="Jocker A."/>
            <person name="Kenton S.M."/>
            <person name="Kim D.J."/>
            <person name="Klee K."/>
            <person name="Lai H."/>
            <person name="Lang C."/>
            <person name="Lin S."/>
            <person name="Macmil S.L."/>
            <person name="Magdelenat G."/>
            <person name="Matthews L."/>
            <person name="McCorrison J."/>
            <person name="Monaghan E.L."/>
            <person name="Mun J.H."/>
            <person name="Najar F.Z."/>
            <person name="Nicholson C."/>
            <person name="Noirot C."/>
            <person name="O'Bleness M."/>
            <person name="Paule C.R."/>
            <person name="Poulain J."/>
            <person name="Prion F."/>
            <person name="Qin B."/>
            <person name="Qu C."/>
            <person name="Retzel E.F."/>
            <person name="Riddle C."/>
            <person name="Sallet E."/>
            <person name="Samain S."/>
            <person name="Samson N."/>
            <person name="Sanders I."/>
            <person name="Saurat O."/>
            <person name="Scarpelli C."/>
            <person name="Schiex T."/>
            <person name="Segurens B."/>
            <person name="Severin A.J."/>
            <person name="Sherrier D.J."/>
            <person name="Shi R."/>
            <person name="Sims S."/>
            <person name="Singer S.R."/>
            <person name="Sinharoy S."/>
            <person name="Sterck L."/>
            <person name="Viollet A."/>
            <person name="Wang B.B."/>
            <person name="Wang K."/>
            <person name="Wang M."/>
            <person name="Wang X."/>
            <person name="Warfsmann J."/>
            <person name="Weissenbach J."/>
            <person name="White D.D."/>
            <person name="White J.D."/>
            <person name="Wiley G.B."/>
            <person name="Wincker P."/>
            <person name="Xing Y."/>
            <person name="Yang L."/>
            <person name="Yao Z."/>
            <person name="Ying F."/>
            <person name="Zhai J."/>
            <person name="Zhou L."/>
            <person name="Zuber A."/>
            <person name="Denarie J."/>
            <person name="Dixon R.A."/>
            <person name="May G.D."/>
            <person name="Schwartz D.C."/>
            <person name="Rogers J."/>
            <person name="Quetier F."/>
            <person name="Town C.D."/>
            <person name="Roe B.A."/>
        </authorList>
    </citation>
    <scope>NUCLEOTIDE SEQUENCE [LARGE SCALE GENOMIC DNA]</scope>
    <source>
        <strain evidence="3">A17</strain>
        <strain evidence="4 5">cv. Jemalong A17</strain>
    </source>
</reference>
<dbReference type="AlphaFoldDB" id="A0A072UHK3"/>
<sequence>MARKGRGKTNTSVPEFDAEKFLSAECESRRGLLARRNIIHERVLSIPEDDMPQVPNQIEKRGWEYLVTYPENKEAYAELVVEFYCNAYCPQKDKQKEKSFVRGKQIPFDADTINSLLKSKLLRTKDQWPTFKQNVNTVSLLRELCKDETEWILDSTGKPKKFPSSSLVPLPKIWAAYIGTNLVPCSNVSDIKVEKAALISAIMTGKVIDVGKIIQTQIQIIANSATNALEFPRLITLLYWTYVCKYCGVDGDDDVDEPKRKRVRRQAGVESSHQSAQTTSRSFEERIDVLEGNVQALRKAGQIQYEDIMKALGVVGQSLKVTVPEARTSEDLDQLVGWVPMLVQPSDEIQTEESGDESE</sequence>
<evidence type="ECO:0000313" key="4">
    <source>
        <dbReference type="EnsemblPlants" id="KEH29167"/>
    </source>
</evidence>
<reference evidence="4" key="3">
    <citation type="submission" date="2015-04" db="UniProtKB">
        <authorList>
            <consortium name="EnsemblPlants"/>
        </authorList>
    </citation>
    <scope>IDENTIFICATION</scope>
    <source>
        <strain evidence="4">cv. Jemalong A17</strain>
    </source>
</reference>
<dbReference type="EMBL" id="CM001220">
    <property type="protein sequence ID" value="KEH29167.1"/>
    <property type="molecule type" value="Genomic_DNA"/>
</dbReference>
<feature type="domain" description="Putative plant transposon protein" evidence="2">
    <location>
        <begin position="59"/>
        <end position="238"/>
    </location>
</feature>
<feature type="region of interest" description="Disordered" evidence="1">
    <location>
        <begin position="255"/>
        <end position="283"/>
    </location>
</feature>
<reference evidence="3 5" key="2">
    <citation type="journal article" date="2014" name="BMC Genomics">
        <title>An improved genome release (version Mt4.0) for the model legume Medicago truncatula.</title>
        <authorList>
            <person name="Tang H."/>
            <person name="Krishnakumar V."/>
            <person name="Bidwell S."/>
            <person name="Rosen B."/>
            <person name="Chan A."/>
            <person name="Zhou S."/>
            <person name="Gentzbittel L."/>
            <person name="Childs K.L."/>
            <person name="Yandell M."/>
            <person name="Gundlach H."/>
            <person name="Mayer K.F."/>
            <person name="Schwartz D.C."/>
            <person name="Town C.D."/>
        </authorList>
    </citation>
    <scope>GENOME REANNOTATION</scope>
    <source>
        <strain evidence="3">A17</strain>
        <strain evidence="4 5">cv. Jemalong A17</strain>
    </source>
</reference>
<organism evidence="3 5">
    <name type="scientific">Medicago truncatula</name>
    <name type="common">Barrel medic</name>
    <name type="synonym">Medicago tribuloides</name>
    <dbReference type="NCBI Taxonomy" id="3880"/>
    <lineage>
        <taxon>Eukaryota</taxon>
        <taxon>Viridiplantae</taxon>
        <taxon>Streptophyta</taxon>
        <taxon>Embryophyta</taxon>
        <taxon>Tracheophyta</taxon>
        <taxon>Spermatophyta</taxon>
        <taxon>Magnoliopsida</taxon>
        <taxon>eudicotyledons</taxon>
        <taxon>Gunneridae</taxon>
        <taxon>Pentapetalae</taxon>
        <taxon>rosids</taxon>
        <taxon>fabids</taxon>
        <taxon>Fabales</taxon>
        <taxon>Fabaceae</taxon>
        <taxon>Papilionoideae</taxon>
        <taxon>50 kb inversion clade</taxon>
        <taxon>NPAAA clade</taxon>
        <taxon>Hologalegina</taxon>
        <taxon>IRL clade</taxon>
        <taxon>Trifolieae</taxon>
        <taxon>Medicago</taxon>
    </lineage>
</organism>
<evidence type="ECO:0000313" key="5">
    <source>
        <dbReference type="Proteomes" id="UP000002051"/>
    </source>
</evidence>
<keyword evidence="5" id="KW-1185">Reference proteome</keyword>
<evidence type="ECO:0000259" key="2">
    <source>
        <dbReference type="Pfam" id="PF20167"/>
    </source>
</evidence>
<gene>
    <name evidence="3" type="ordered locus">MTR_4g027155</name>
</gene>
<feature type="compositionally biased region" description="Polar residues" evidence="1">
    <location>
        <begin position="269"/>
        <end position="281"/>
    </location>
</feature>
<evidence type="ECO:0000256" key="1">
    <source>
        <dbReference type="SAM" id="MobiDB-lite"/>
    </source>
</evidence>
<dbReference type="HOGENOM" id="CLU_066101_0_0_1"/>